<keyword evidence="2" id="KW-1185">Reference proteome</keyword>
<dbReference type="Proteomes" id="UP000220034">
    <property type="component" value="Unassembled WGS sequence"/>
</dbReference>
<evidence type="ECO:0000313" key="1">
    <source>
        <dbReference type="EMBL" id="SOH93838.1"/>
    </source>
</evidence>
<name>A0A2C9CRK0_9RHOB</name>
<gene>
    <name evidence="1" type="ORF">SAMN06273572_102516</name>
</gene>
<sequence>MVERSVKVTGTQIADGRLLVSAPRRALLPGAKRSFQTICDQLGAPGVDALLPYLGMATDVHFGFEAGDDPIHKAYLEFAQDSPVENVRFLAVKWRGQDVRTNLYFDRTALPNVERAALIADIVPQGIVADKLGQVVQRVMAAAPLHDLPLLLVEEEGTARRSLDLNVADLEWRGQDLGDQLGPLFPDGDLPADLRGQQIGHIAAGAARDGRAFATIYYGARGVMAADLPQTARL</sequence>
<evidence type="ECO:0000313" key="2">
    <source>
        <dbReference type="Proteomes" id="UP000220034"/>
    </source>
</evidence>
<dbReference type="EMBL" id="OCTN01000002">
    <property type="protein sequence ID" value="SOH93838.1"/>
    <property type="molecule type" value="Genomic_DNA"/>
</dbReference>
<protein>
    <submittedName>
        <fullName evidence="1">Uncharacterized protein</fullName>
    </submittedName>
</protein>
<accession>A0A2C9CRK0</accession>
<dbReference type="AlphaFoldDB" id="A0A2C9CRK0"/>
<proteinExistence type="predicted"/>
<reference evidence="2" key="1">
    <citation type="submission" date="2017-09" db="EMBL/GenBank/DDBJ databases">
        <authorList>
            <person name="Varghese N."/>
            <person name="Submissions S."/>
        </authorList>
    </citation>
    <scope>NUCLEOTIDE SEQUENCE [LARGE SCALE GENOMIC DNA]</scope>
    <source>
        <strain evidence="2">C7</strain>
    </source>
</reference>
<organism evidence="1 2">
    <name type="scientific">Pontivivens marinum</name>
    <dbReference type="NCBI Taxonomy" id="1690039"/>
    <lineage>
        <taxon>Bacteria</taxon>
        <taxon>Pseudomonadati</taxon>
        <taxon>Pseudomonadota</taxon>
        <taxon>Alphaproteobacteria</taxon>
        <taxon>Rhodobacterales</taxon>
        <taxon>Paracoccaceae</taxon>
        <taxon>Pontivivens</taxon>
    </lineage>
</organism>